<feature type="domain" description="YDG" evidence="14">
    <location>
        <begin position="229"/>
        <end position="376"/>
    </location>
</feature>
<dbReference type="Proteomes" id="UP000507245">
    <property type="component" value="Unassembled WGS sequence"/>
</dbReference>
<dbReference type="PROSITE" id="PS50280">
    <property type="entry name" value="SET"/>
    <property type="match status" value="1"/>
</dbReference>
<evidence type="ECO:0000256" key="2">
    <source>
        <dbReference type="ARBA" id="ARBA00022454"/>
    </source>
</evidence>
<dbReference type="InterPro" id="IPR003616">
    <property type="entry name" value="Post-SET_dom"/>
</dbReference>
<name>A0A6J5XWT7_PRUAR</name>
<keyword evidence="4" id="KW-0808">Transferase</keyword>
<proteinExistence type="predicted"/>
<feature type="compositionally biased region" description="Polar residues" evidence="10">
    <location>
        <begin position="66"/>
        <end position="83"/>
    </location>
</feature>
<dbReference type="PANTHER" id="PTHR45660">
    <property type="entry name" value="HISTONE-LYSINE N-METHYLTRANSFERASE SETMAR"/>
    <property type="match status" value="1"/>
</dbReference>
<dbReference type="GO" id="GO:0003690">
    <property type="term" value="F:double-stranded DNA binding"/>
    <property type="evidence" value="ECO:0007669"/>
    <property type="project" value="TreeGrafter"/>
</dbReference>
<evidence type="ECO:0000256" key="6">
    <source>
        <dbReference type="ARBA" id="ARBA00022853"/>
    </source>
</evidence>
<dbReference type="InterPro" id="IPR015947">
    <property type="entry name" value="PUA-like_sf"/>
</dbReference>
<dbReference type="SUPFAM" id="SSF82199">
    <property type="entry name" value="SET domain"/>
    <property type="match status" value="1"/>
</dbReference>
<keyword evidence="16" id="KW-1185">Reference proteome</keyword>
<evidence type="ECO:0000256" key="1">
    <source>
        <dbReference type="ARBA" id="ARBA00004584"/>
    </source>
</evidence>
<evidence type="ECO:0000256" key="4">
    <source>
        <dbReference type="ARBA" id="ARBA00022679"/>
    </source>
</evidence>
<evidence type="ECO:0008006" key="17">
    <source>
        <dbReference type="Google" id="ProtNLM"/>
    </source>
</evidence>
<keyword evidence="7 9" id="KW-0539">Nucleus</keyword>
<dbReference type="InterPro" id="IPR036987">
    <property type="entry name" value="SRA-YDG_sf"/>
</dbReference>
<dbReference type="SUPFAM" id="SSF88697">
    <property type="entry name" value="PUA domain-like"/>
    <property type="match status" value="1"/>
</dbReference>
<evidence type="ECO:0000256" key="5">
    <source>
        <dbReference type="ARBA" id="ARBA00022691"/>
    </source>
</evidence>
<evidence type="ECO:0000256" key="8">
    <source>
        <dbReference type="ARBA" id="ARBA00023328"/>
    </source>
</evidence>
<protein>
    <recommendedName>
        <fullName evidence="17">Histone-lysine N-methyltransferase</fullName>
    </recommendedName>
</protein>
<dbReference type="PROSITE" id="PS51015">
    <property type="entry name" value="YDG"/>
    <property type="match status" value="1"/>
</dbReference>
<reference evidence="16" key="1">
    <citation type="journal article" date="2020" name="Genome Biol.">
        <title>Gamete binning: chromosome-level and haplotype-resolved genome assembly enabled by high-throughput single-cell sequencing of gamete genomes.</title>
        <authorList>
            <person name="Campoy J.A."/>
            <person name="Sun H."/>
            <person name="Goel M."/>
            <person name="Jiao W.-B."/>
            <person name="Folz-Donahue K."/>
            <person name="Wang N."/>
            <person name="Rubio M."/>
            <person name="Liu C."/>
            <person name="Kukat C."/>
            <person name="Ruiz D."/>
            <person name="Huettel B."/>
            <person name="Schneeberger K."/>
        </authorList>
    </citation>
    <scope>NUCLEOTIDE SEQUENCE [LARGE SCALE GENOMIC DNA]</scope>
    <source>
        <strain evidence="16">cv. Rojo Pasion</strain>
    </source>
</reference>
<evidence type="ECO:0000259" key="11">
    <source>
        <dbReference type="PROSITE" id="PS50280"/>
    </source>
</evidence>
<dbReference type="FunFam" id="2.30.280.10:FF:000003">
    <property type="entry name" value="Histone-lysine N-methyltransferase, H3 lysine-9 specific SUVH5"/>
    <property type="match status" value="1"/>
</dbReference>
<dbReference type="InterPro" id="IPR007728">
    <property type="entry name" value="Pre-SET_dom"/>
</dbReference>
<dbReference type="GO" id="GO:0008270">
    <property type="term" value="F:zinc ion binding"/>
    <property type="evidence" value="ECO:0007669"/>
    <property type="project" value="InterPro"/>
</dbReference>
<feature type="domain" description="Pre-SET" evidence="12">
    <location>
        <begin position="451"/>
        <end position="512"/>
    </location>
</feature>
<dbReference type="InterPro" id="IPR003105">
    <property type="entry name" value="SRA_YDG"/>
</dbReference>
<accession>A0A6J5XWT7</accession>
<dbReference type="GO" id="GO:0000775">
    <property type="term" value="C:chromosome, centromeric region"/>
    <property type="evidence" value="ECO:0007669"/>
    <property type="project" value="UniProtKB-SubCell"/>
</dbReference>
<dbReference type="InterPro" id="IPR046341">
    <property type="entry name" value="SET_dom_sf"/>
</dbReference>
<dbReference type="OrthoDB" id="5792673at2759"/>
<feature type="compositionally biased region" description="Basic residues" evidence="10">
    <location>
        <begin position="130"/>
        <end position="146"/>
    </location>
</feature>
<dbReference type="GO" id="GO:0005634">
    <property type="term" value="C:nucleus"/>
    <property type="evidence" value="ECO:0007669"/>
    <property type="project" value="UniProtKB-SubCell"/>
</dbReference>
<keyword evidence="6" id="KW-0156">Chromatin regulator</keyword>
<dbReference type="SMART" id="SM00468">
    <property type="entry name" value="PreSET"/>
    <property type="match status" value="1"/>
</dbReference>
<evidence type="ECO:0000256" key="7">
    <source>
        <dbReference type="ARBA" id="ARBA00023242"/>
    </source>
</evidence>
<dbReference type="PANTHER" id="PTHR45660:SF73">
    <property type="entry name" value="HISTONE-LYSINE N-METHYLTRANSFERASE, H3 LYSINE-9 SPECIFIC SUVH1"/>
    <property type="match status" value="1"/>
</dbReference>
<dbReference type="Pfam" id="PF02182">
    <property type="entry name" value="SAD_SRA"/>
    <property type="match status" value="1"/>
</dbReference>
<keyword evidence="3" id="KW-0489">Methyltransferase</keyword>
<dbReference type="SMART" id="SM00317">
    <property type="entry name" value="SET"/>
    <property type="match status" value="1"/>
</dbReference>
<keyword evidence="5" id="KW-0949">S-adenosyl-L-methionine</keyword>
<keyword evidence="8" id="KW-0137">Centromere</keyword>
<dbReference type="GO" id="GO:0042054">
    <property type="term" value="F:histone methyltransferase activity"/>
    <property type="evidence" value="ECO:0007669"/>
    <property type="project" value="InterPro"/>
</dbReference>
<comment type="subcellular location">
    <subcellularLocation>
        <location evidence="1">Chromosome</location>
        <location evidence="1">Centromere</location>
    </subcellularLocation>
    <subcellularLocation>
        <location evidence="9">Nucleus</location>
    </subcellularLocation>
</comment>
<dbReference type="PROSITE" id="PS50868">
    <property type="entry name" value="POST_SET"/>
    <property type="match status" value="1"/>
</dbReference>
<evidence type="ECO:0000256" key="10">
    <source>
        <dbReference type="SAM" id="MobiDB-lite"/>
    </source>
</evidence>
<dbReference type="SMART" id="SM00508">
    <property type="entry name" value="PostSET"/>
    <property type="match status" value="1"/>
</dbReference>
<dbReference type="PROSITE" id="PS51575">
    <property type="entry name" value="SAM_MT43_SUVAR39_2"/>
    <property type="match status" value="1"/>
</dbReference>
<gene>
    <name evidence="15" type="ORF">ORAREDHAP_LOCUS45414</name>
</gene>
<dbReference type="AlphaFoldDB" id="A0A6J5XWT7"/>
<dbReference type="Gene3D" id="2.170.270.10">
    <property type="entry name" value="SET domain"/>
    <property type="match status" value="1"/>
</dbReference>
<dbReference type="Pfam" id="PF05033">
    <property type="entry name" value="Pre-SET"/>
    <property type="match status" value="1"/>
</dbReference>
<dbReference type="GO" id="GO:0032259">
    <property type="term" value="P:methylation"/>
    <property type="evidence" value="ECO:0007669"/>
    <property type="project" value="UniProtKB-KW"/>
</dbReference>
<feature type="domain" description="Post-SET" evidence="13">
    <location>
        <begin position="677"/>
        <end position="693"/>
    </location>
</feature>
<evidence type="ECO:0000259" key="14">
    <source>
        <dbReference type="PROSITE" id="PS51015"/>
    </source>
</evidence>
<organism evidence="15 16">
    <name type="scientific">Prunus armeniaca</name>
    <name type="common">Apricot</name>
    <name type="synonym">Armeniaca vulgaris</name>
    <dbReference type="NCBI Taxonomy" id="36596"/>
    <lineage>
        <taxon>Eukaryota</taxon>
        <taxon>Viridiplantae</taxon>
        <taxon>Streptophyta</taxon>
        <taxon>Embryophyta</taxon>
        <taxon>Tracheophyta</taxon>
        <taxon>Spermatophyta</taxon>
        <taxon>Magnoliopsida</taxon>
        <taxon>eudicotyledons</taxon>
        <taxon>Gunneridae</taxon>
        <taxon>Pentapetalae</taxon>
        <taxon>rosids</taxon>
        <taxon>fabids</taxon>
        <taxon>Rosales</taxon>
        <taxon>Rosaceae</taxon>
        <taxon>Amygdaloideae</taxon>
        <taxon>Amygdaleae</taxon>
        <taxon>Prunus</taxon>
    </lineage>
</organism>
<evidence type="ECO:0000313" key="15">
    <source>
        <dbReference type="EMBL" id="CAB4318370.1"/>
    </source>
</evidence>
<evidence type="ECO:0000256" key="3">
    <source>
        <dbReference type="ARBA" id="ARBA00022603"/>
    </source>
</evidence>
<dbReference type="EMBL" id="CAEKKB010000007">
    <property type="protein sequence ID" value="CAB4318370.1"/>
    <property type="molecule type" value="Genomic_DNA"/>
</dbReference>
<evidence type="ECO:0000313" key="16">
    <source>
        <dbReference type="Proteomes" id="UP000507245"/>
    </source>
</evidence>
<dbReference type="Pfam" id="PF00856">
    <property type="entry name" value="SET"/>
    <property type="match status" value="1"/>
</dbReference>
<dbReference type="InterPro" id="IPR025794">
    <property type="entry name" value="H3-K9-MeTrfase_plant"/>
</dbReference>
<sequence length="693" mass="76623">MEGGSSHNFVPPSAGFDKSCVLDVKPLRSLVPVFPDASQAPPFACMPPFGRTPKGYSSFYPFHVPQGSQTSPNLNSENPSPMRTTGLMPAPIRSYRAPAPSGALGERGSSMGGAEDEDGYFDAHPGSSSSRKKTVKVGSSRKKNKKSRDGDSLTNNGSGVNFVSVMTPFQLEDGNRELVNYVLMNFDALRRRICQIEDAKESKNVLAHLKAGNIVMSKKIRTNMRKRIGVVPGVEIGDIFYFRMEMCAVGLHAPPMAGIDFMSGKGDAEKDPLALSIVSSGGYDDDTEDSDVLIYSGQGGYTHNNKQVADQKLERGNLALERSLNQGNEVRVIRGVKDELISTTKVYVYDGLYKVHESWTERGKSGCNIFKYKLVRVPGQPGAFAVWQTIRKWKDGFSSRAGLVLQDLTSGTEPIPVSLVNEVDNEKELASFTYFPKLKYSKSFTSMPPSFVCNCHNACLPGDMNCSCIQKNGGSFPYTGNGILVSRKQLLHECGPTCPCSPNCKNRVSQTGVKLPLEVFKTKDRGWGLRSWDSIRAGTFICEYAGEVIDEVKLKHKGDEGEDDEYIFDTGRNYELFKWNYEPGLLEEETSNDINVDYNIPYRLIISAKNVGNVARFINHSCSPNVFWQPVLYEHNNQSCLHIAFFAIRHIPPMTELTYDYGNSCSNEADNDNGSHQKKKCLCGSSKCRGYFG</sequence>
<feature type="region of interest" description="Disordered" evidence="10">
    <location>
        <begin position="63"/>
        <end position="157"/>
    </location>
</feature>
<dbReference type="PROSITE" id="PS50867">
    <property type="entry name" value="PRE_SET"/>
    <property type="match status" value="1"/>
</dbReference>
<feature type="domain" description="SET" evidence="11">
    <location>
        <begin position="515"/>
        <end position="662"/>
    </location>
</feature>
<evidence type="ECO:0000259" key="12">
    <source>
        <dbReference type="PROSITE" id="PS50867"/>
    </source>
</evidence>
<dbReference type="InterPro" id="IPR001214">
    <property type="entry name" value="SET_dom"/>
</dbReference>
<keyword evidence="2" id="KW-0158">Chromosome</keyword>
<dbReference type="SMART" id="SM00466">
    <property type="entry name" value="SRA"/>
    <property type="match status" value="1"/>
</dbReference>
<evidence type="ECO:0000259" key="13">
    <source>
        <dbReference type="PROSITE" id="PS50868"/>
    </source>
</evidence>
<dbReference type="InterPro" id="IPR051357">
    <property type="entry name" value="H3K9_HMTase_SUVAR3-9"/>
</dbReference>
<evidence type="ECO:0000256" key="9">
    <source>
        <dbReference type="PROSITE-ProRule" id="PRU00358"/>
    </source>
</evidence>
<dbReference type="Gene3D" id="2.30.280.10">
    <property type="entry name" value="SRA-YDG"/>
    <property type="match status" value="1"/>
</dbReference>